<dbReference type="Proteomes" id="UP001054945">
    <property type="component" value="Unassembled WGS sequence"/>
</dbReference>
<organism evidence="1 2">
    <name type="scientific">Caerostris extrusa</name>
    <name type="common">Bark spider</name>
    <name type="synonym">Caerostris bankana</name>
    <dbReference type="NCBI Taxonomy" id="172846"/>
    <lineage>
        <taxon>Eukaryota</taxon>
        <taxon>Metazoa</taxon>
        <taxon>Ecdysozoa</taxon>
        <taxon>Arthropoda</taxon>
        <taxon>Chelicerata</taxon>
        <taxon>Arachnida</taxon>
        <taxon>Araneae</taxon>
        <taxon>Araneomorphae</taxon>
        <taxon>Entelegynae</taxon>
        <taxon>Araneoidea</taxon>
        <taxon>Araneidae</taxon>
        <taxon>Caerostris</taxon>
    </lineage>
</organism>
<protein>
    <submittedName>
        <fullName evidence="1">Uncharacterized protein</fullName>
    </submittedName>
</protein>
<reference evidence="1 2" key="1">
    <citation type="submission" date="2021-06" db="EMBL/GenBank/DDBJ databases">
        <title>Caerostris extrusa draft genome.</title>
        <authorList>
            <person name="Kono N."/>
            <person name="Arakawa K."/>
        </authorList>
    </citation>
    <scope>NUCLEOTIDE SEQUENCE [LARGE SCALE GENOMIC DNA]</scope>
</reference>
<name>A0AAV4U7W6_CAEEX</name>
<accession>A0AAV4U7W6</accession>
<dbReference type="EMBL" id="BPLR01012420">
    <property type="protein sequence ID" value="GIY53861.1"/>
    <property type="molecule type" value="Genomic_DNA"/>
</dbReference>
<dbReference type="AlphaFoldDB" id="A0AAV4U7W6"/>
<sequence>MEVFITARFSNFLVHFHQKEWLYMFFAQTRRETHTNQAIALKSLKYELVKDSIIECPGEIRSSAISKPCWKLISLSSPPSAA</sequence>
<gene>
    <name evidence="1" type="ORF">CEXT_508561</name>
</gene>
<evidence type="ECO:0000313" key="1">
    <source>
        <dbReference type="EMBL" id="GIY53861.1"/>
    </source>
</evidence>
<comment type="caution">
    <text evidence="1">The sequence shown here is derived from an EMBL/GenBank/DDBJ whole genome shotgun (WGS) entry which is preliminary data.</text>
</comment>
<proteinExistence type="predicted"/>
<keyword evidence="2" id="KW-1185">Reference proteome</keyword>
<evidence type="ECO:0000313" key="2">
    <source>
        <dbReference type="Proteomes" id="UP001054945"/>
    </source>
</evidence>